<keyword evidence="3" id="KW-1185">Reference proteome</keyword>
<feature type="transmembrane region" description="Helical" evidence="1">
    <location>
        <begin position="173"/>
        <end position="193"/>
    </location>
</feature>
<comment type="caution">
    <text evidence="2">The sequence shown here is derived from an EMBL/GenBank/DDBJ whole genome shotgun (WGS) entry which is preliminary data.</text>
</comment>
<feature type="transmembrane region" description="Helical" evidence="1">
    <location>
        <begin position="213"/>
        <end position="233"/>
    </location>
</feature>
<gene>
    <name evidence="2" type="ORF">PPG34_17645</name>
</gene>
<accession>A0ABU3KCJ2</accession>
<feature type="transmembrane region" description="Helical" evidence="1">
    <location>
        <begin position="20"/>
        <end position="38"/>
    </location>
</feature>
<protein>
    <submittedName>
        <fullName evidence="2">DUF420 domain-containing protein</fullName>
    </submittedName>
</protein>
<evidence type="ECO:0000313" key="2">
    <source>
        <dbReference type="EMBL" id="MDT7044179.1"/>
    </source>
</evidence>
<keyword evidence="1" id="KW-0812">Transmembrane</keyword>
<sequence>MAEWLREPGFAGTHATMGADVSQLMATFFTALFILGWWQARNGKGAAHHWLMLGGMIAMLAFFTSYYLFRQLGVLAFEGKEGFGGPQALYDNVFIPILTLHIILVVIGLVMAIYMMVLGFRSQTFIEGQRKLKDTLLQTTWRRVGIVFGGVTAVVLLLFLSRGFSSGFSMGKFSVYLGLLIIVGIVFGVEITIQRIWPNGARRHRVLGRFTMAIYCVLFVTGSITYTMLYILYPGRIG</sequence>
<proteinExistence type="predicted"/>
<keyword evidence="1" id="KW-1133">Transmembrane helix</keyword>
<feature type="transmembrane region" description="Helical" evidence="1">
    <location>
        <begin position="141"/>
        <end position="161"/>
    </location>
</feature>
<dbReference type="Proteomes" id="UP001250932">
    <property type="component" value="Unassembled WGS sequence"/>
</dbReference>
<dbReference type="RefSeq" id="WP_313834764.1">
    <property type="nucleotide sequence ID" value="NZ_JAQOUE010000002.1"/>
</dbReference>
<reference evidence="2 3" key="1">
    <citation type="journal article" date="2023" name="ISME J.">
        <title>Cultivation and genomic characterization of novel and ubiquitous marine nitrite-oxidizing bacteria from the Nitrospirales.</title>
        <authorList>
            <person name="Mueller A.J."/>
            <person name="Daebeler A."/>
            <person name="Herbold C.W."/>
            <person name="Kirkegaard R.H."/>
            <person name="Daims H."/>
        </authorList>
    </citation>
    <scope>NUCLEOTIDE SEQUENCE [LARGE SCALE GENOMIC DNA]</scope>
    <source>
        <strain evidence="2 3">EB</strain>
    </source>
</reference>
<dbReference type="Pfam" id="PF04238">
    <property type="entry name" value="DUF420"/>
    <property type="match status" value="1"/>
</dbReference>
<dbReference type="PANTHER" id="PTHR37692:SF1">
    <property type="entry name" value="DUF420 DOMAIN-CONTAINING PROTEIN"/>
    <property type="match status" value="1"/>
</dbReference>
<dbReference type="EMBL" id="JAQOUE010000002">
    <property type="protein sequence ID" value="MDT7044179.1"/>
    <property type="molecule type" value="Genomic_DNA"/>
</dbReference>
<name>A0ABU3KCJ2_9BACT</name>
<feature type="transmembrane region" description="Helical" evidence="1">
    <location>
        <begin position="93"/>
        <end position="120"/>
    </location>
</feature>
<dbReference type="InterPro" id="IPR007352">
    <property type="entry name" value="DUF420"/>
</dbReference>
<evidence type="ECO:0000313" key="3">
    <source>
        <dbReference type="Proteomes" id="UP001250932"/>
    </source>
</evidence>
<dbReference type="PANTHER" id="PTHR37692">
    <property type="entry name" value="HYPOTHETICAL MEMBRANE SPANNING PROTEIN"/>
    <property type="match status" value="1"/>
</dbReference>
<evidence type="ECO:0000256" key="1">
    <source>
        <dbReference type="SAM" id="Phobius"/>
    </source>
</evidence>
<organism evidence="2 3">
    <name type="scientific">Candidatus Nitronereus thalassa</name>
    <dbReference type="NCBI Taxonomy" id="3020898"/>
    <lineage>
        <taxon>Bacteria</taxon>
        <taxon>Pseudomonadati</taxon>
        <taxon>Nitrospirota</taxon>
        <taxon>Nitrospiria</taxon>
        <taxon>Nitrospirales</taxon>
        <taxon>Nitrospiraceae</taxon>
        <taxon>Candidatus Nitronereus</taxon>
    </lineage>
</organism>
<keyword evidence="1" id="KW-0472">Membrane</keyword>
<feature type="transmembrane region" description="Helical" evidence="1">
    <location>
        <begin position="50"/>
        <end position="69"/>
    </location>
</feature>